<gene>
    <name evidence="2" type="ORF">EV148_101778</name>
</gene>
<accession>A0A4R2IFA1</accession>
<protein>
    <submittedName>
        <fullName evidence="2">Putative HAF family extracellular repeat protein</fullName>
    </submittedName>
</protein>
<organism evidence="2 3">
    <name type="scientific">Dokdonella fugitiva</name>
    <dbReference type="NCBI Taxonomy" id="328517"/>
    <lineage>
        <taxon>Bacteria</taxon>
        <taxon>Pseudomonadati</taxon>
        <taxon>Pseudomonadota</taxon>
        <taxon>Gammaproteobacteria</taxon>
        <taxon>Lysobacterales</taxon>
        <taxon>Rhodanobacteraceae</taxon>
        <taxon>Dokdonella</taxon>
    </lineage>
</organism>
<evidence type="ECO:0000256" key="1">
    <source>
        <dbReference type="SAM" id="SignalP"/>
    </source>
</evidence>
<proteinExistence type="predicted"/>
<name>A0A4R2IFA1_9GAMM</name>
<dbReference type="OrthoDB" id="5937129at2"/>
<reference evidence="2 3" key="1">
    <citation type="journal article" date="2015" name="Stand. Genomic Sci.">
        <title>Genomic Encyclopedia of Bacterial and Archaeal Type Strains, Phase III: the genomes of soil and plant-associated and newly described type strains.</title>
        <authorList>
            <person name="Whitman W.B."/>
            <person name="Woyke T."/>
            <person name="Klenk H.P."/>
            <person name="Zhou Y."/>
            <person name="Lilburn T.G."/>
            <person name="Beck B.J."/>
            <person name="De Vos P."/>
            <person name="Vandamme P."/>
            <person name="Eisen J.A."/>
            <person name="Garrity G."/>
            <person name="Hugenholtz P."/>
            <person name="Kyrpides N.C."/>
        </authorList>
    </citation>
    <scope>NUCLEOTIDE SEQUENCE [LARGE SCALE GENOMIC DNA]</scope>
    <source>
        <strain evidence="2 3">A3</strain>
    </source>
</reference>
<feature type="chain" id="PRO_5020920315" evidence="1">
    <location>
        <begin position="21"/>
        <end position="363"/>
    </location>
</feature>
<comment type="caution">
    <text evidence="2">The sequence shown here is derived from an EMBL/GenBank/DDBJ whole genome shotgun (WGS) entry which is preliminary data.</text>
</comment>
<dbReference type="AlphaFoldDB" id="A0A4R2IFA1"/>
<dbReference type="InterPro" id="IPR014262">
    <property type="entry name" value="HAF_rpt"/>
</dbReference>
<evidence type="ECO:0000313" key="3">
    <source>
        <dbReference type="Proteomes" id="UP000294862"/>
    </source>
</evidence>
<dbReference type="Proteomes" id="UP000294862">
    <property type="component" value="Unassembled WGS sequence"/>
</dbReference>
<dbReference type="NCBIfam" id="TIGR02913">
    <property type="entry name" value="HAF_rpt"/>
    <property type="match status" value="2"/>
</dbReference>
<dbReference type="RefSeq" id="WP_131993674.1">
    <property type="nucleotide sequence ID" value="NZ_SLWQ01000001.1"/>
</dbReference>
<keyword evidence="3" id="KW-1185">Reference proteome</keyword>
<evidence type="ECO:0000313" key="2">
    <source>
        <dbReference type="EMBL" id="TCO43354.1"/>
    </source>
</evidence>
<keyword evidence="1" id="KW-0732">Signal</keyword>
<dbReference type="EMBL" id="SLWQ01000001">
    <property type="protein sequence ID" value="TCO43354.1"/>
    <property type="molecule type" value="Genomic_DNA"/>
</dbReference>
<sequence length="363" mass="36743">MHLRPVLFILAALSAGSATAGTPAPHYHLAPITIPGANGVYVADINEAGQAVGYYVDADFANQAFLFDGQQVITLARPAGRDEAMATAINDLGQIVGYATTITDDGAQTTALLWDAAQPDSYVVIGDDQANKLDPADINNAGVVVGLASQDGAFRAFSWSAAGGLVDDGVPPNGPDTQAYWSAINDAGTIVGGWNAIFAASHATTGTFGMPGILPIAAGVDDVASMAHGIDEGGTAVGEMDIASDGHAVPVVFEGGIATEIPGALLGLSTGAAYGINAAGTIVGRAQDFATLSFKAFVYADGVAYDLLAQCDDDAGFPYLLKAAAINDHGVIVGVGRVGDFEVGSFIATPIGDDSIFDDGFDG</sequence>
<feature type="signal peptide" evidence="1">
    <location>
        <begin position="1"/>
        <end position="20"/>
    </location>
</feature>